<keyword evidence="1" id="KW-1133">Transmembrane helix</keyword>
<accession>A0A8X6J0T6</accession>
<evidence type="ECO:0000256" key="1">
    <source>
        <dbReference type="SAM" id="Phobius"/>
    </source>
</evidence>
<feature type="transmembrane region" description="Helical" evidence="1">
    <location>
        <begin position="57"/>
        <end position="80"/>
    </location>
</feature>
<name>A0A8X6J0T6_TRICU</name>
<dbReference type="AlphaFoldDB" id="A0A8X6J0T6"/>
<gene>
    <name evidence="2" type="ORF">TNCT_177061</name>
</gene>
<organism evidence="2 3">
    <name type="scientific">Trichonephila clavata</name>
    <name type="common">Joro spider</name>
    <name type="synonym">Nephila clavata</name>
    <dbReference type="NCBI Taxonomy" id="2740835"/>
    <lineage>
        <taxon>Eukaryota</taxon>
        <taxon>Metazoa</taxon>
        <taxon>Ecdysozoa</taxon>
        <taxon>Arthropoda</taxon>
        <taxon>Chelicerata</taxon>
        <taxon>Arachnida</taxon>
        <taxon>Araneae</taxon>
        <taxon>Araneomorphae</taxon>
        <taxon>Entelegynae</taxon>
        <taxon>Araneoidea</taxon>
        <taxon>Nephilidae</taxon>
        <taxon>Trichonephila</taxon>
    </lineage>
</organism>
<comment type="caution">
    <text evidence="2">The sequence shown here is derived from an EMBL/GenBank/DDBJ whole genome shotgun (WGS) entry which is preliminary data.</text>
</comment>
<keyword evidence="1" id="KW-0812">Transmembrane</keyword>
<keyword evidence="3" id="KW-1185">Reference proteome</keyword>
<proteinExistence type="predicted"/>
<feature type="transmembrane region" description="Helical" evidence="1">
    <location>
        <begin position="28"/>
        <end position="50"/>
    </location>
</feature>
<evidence type="ECO:0000313" key="2">
    <source>
        <dbReference type="EMBL" id="GFR05018.1"/>
    </source>
</evidence>
<evidence type="ECO:0000313" key="3">
    <source>
        <dbReference type="Proteomes" id="UP000887116"/>
    </source>
</evidence>
<keyword evidence="1" id="KW-0472">Membrane</keyword>
<dbReference type="Proteomes" id="UP000887116">
    <property type="component" value="Unassembled WGS sequence"/>
</dbReference>
<sequence>MERASTITFWVLLDNTLRKASMTTQNKGLLTFGVLTMLILIVFSECKIICDNPKETLLIIFPSPTQIWSLLFMICSSMWIGDEEI</sequence>
<reference evidence="2" key="1">
    <citation type="submission" date="2020-07" db="EMBL/GenBank/DDBJ databases">
        <title>Multicomponent nature underlies the extraordinary mechanical properties of spider dragline silk.</title>
        <authorList>
            <person name="Kono N."/>
            <person name="Nakamura H."/>
            <person name="Mori M."/>
            <person name="Yoshida Y."/>
            <person name="Ohtoshi R."/>
            <person name="Malay A.D."/>
            <person name="Moran D.A.P."/>
            <person name="Tomita M."/>
            <person name="Numata K."/>
            <person name="Arakawa K."/>
        </authorList>
    </citation>
    <scope>NUCLEOTIDE SEQUENCE</scope>
</reference>
<protein>
    <submittedName>
        <fullName evidence="2">Uncharacterized protein</fullName>
    </submittedName>
</protein>
<dbReference type="EMBL" id="BMAO01005964">
    <property type="protein sequence ID" value="GFR05018.1"/>
    <property type="molecule type" value="Genomic_DNA"/>
</dbReference>